<dbReference type="Proteomes" id="UP001626603">
    <property type="component" value="Chromosome"/>
</dbReference>
<sequence>MKFLNMNENAVSPIVATLVLIVVAVVGAIAVGVIMDGLSQDVGNQVDVNKIGGSSGEILIAGSTTVQPASELLAKAYMAEHKGVKITVQGGGSGTGVSSVGMGIVDIGSASRAVKDAELGKYPDLQTYQIGGSGVAIVVPDDVDTITGVTKEGLKALYDQTITDDSATVGAVVTDGNITGAAAAGAGTVNVTIYQRSEASGTEETVAKEYLKYPGDSFDNTGAEGVNGNAGVAAAIADGDKDNIRLGFIDYGYVTSNHKALDVDGKECTKDSILESLKGNDNDDSYVSALARPLNYIVNGNPSAIVKDYINFAQSPGAVDSIHEVGMFSIVEFA</sequence>
<dbReference type="EMBL" id="CP137641">
    <property type="protein sequence ID" value="WOX56580.1"/>
    <property type="molecule type" value="Genomic_DNA"/>
</dbReference>
<keyword evidence="2" id="KW-1133">Transmembrane helix</keyword>
<keyword evidence="2" id="KW-0812">Transmembrane</keyword>
<dbReference type="InterPro" id="IPR024370">
    <property type="entry name" value="PBP_domain"/>
</dbReference>
<keyword evidence="1" id="KW-0732">Signal</keyword>
<dbReference type="InterPro" id="IPR050811">
    <property type="entry name" value="Phosphate_ABC_transporter"/>
</dbReference>
<feature type="domain" description="PBP" evidence="3">
    <location>
        <begin position="54"/>
        <end position="315"/>
    </location>
</feature>
<dbReference type="PANTHER" id="PTHR30570:SF1">
    <property type="entry name" value="PHOSPHATE-BINDING PROTEIN PSTS"/>
    <property type="match status" value="1"/>
</dbReference>
<evidence type="ECO:0000313" key="5">
    <source>
        <dbReference type="Proteomes" id="UP001626603"/>
    </source>
</evidence>
<dbReference type="SUPFAM" id="SSF53850">
    <property type="entry name" value="Periplasmic binding protein-like II"/>
    <property type="match status" value="1"/>
</dbReference>
<keyword evidence="2" id="KW-0472">Membrane</keyword>
<dbReference type="Pfam" id="PF12849">
    <property type="entry name" value="PBP_like_2"/>
    <property type="match status" value="1"/>
</dbReference>
<evidence type="ECO:0000256" key="2">
    <source>
        <dbReference type="SAM" id="Phobius"/>
    </source>
</evidence>
<dbReference type="Gene3D" id="3.40.190.10">
    <property type="entry name" value="Periplasmic binding protein-like II"/>
    <property type="match status" value="2"/>
</dbReference>
<gene>
    <name evidence="4" type="ORF">R6Y95_04395</name>
</gene>
<evidence type="ECO:0000256" key="1">
    <source>
        <dbReference type="ARBA" id="ARBA00022729"/>
    </source>
</evidence>
<proteinExistence type="predicted"/>
<organism evidence="4 5">
    <name type="scientific">Methanoculleus palmolei</name>
    <dbReference type="NCBI Taxonomy" id="72612"/>
    <lineage>
        <taxon>Archaea</taxon>
        <taxon>Methanobacteriati</taxon>
        <taxon>Methanobacteriota</taxon>
        <taxon>Stenosarchaea group</taxon>
        <taxon>Methanomicrobia</taxon>
        <taxon>Methanomicrobiales</taxon>
        <taxon>Methanomicrobiaceae</taxon>
        <taxon>Methanoculleus</taxon>
    </lineage>
</organism>
<name>A0ABD8ABK7_9EURY</name>
<evidence type="ECO:0000259" key="3">
    <source>
        <dbReference type="Pfam" id="PF12849"/>
    </source>
</evidence>
<protein>
    <submittedName>
        <fullName evidence="4">Substrate-binding domain-containing protein</fullName>
    </submittedName>
</protein>
<accession>A0ABD8ABK7</accession>
<reference evidence="4 5" key="1">
    <citation type="submission" date="2023-10" db="EMBL/GenBank/DDBJ databases">
        <title>The complete genome sequence of Methanoculleus palmolei DSM 4273.</title>
        <authorList>
            <person name="Lai S.-J."/>
            <person name="You Y.-T."/>
            <person name="Chen S.-C."/>
        </authorList>
    </citation>
    <scope>NUCLEOTIDE SEQUENCE [LARGE SCALE GENOMIC DNA]</scope>
    <source>
        <strain evidence="4 5">DSM 4273</strain>
    </source>
</reference>
<dbReference type="PANTHER" id="PTHR30570">
    <property type="entry name" value="PERIPLASMIC PHOSPHATE BINDING COMPONENT OF PHOSPHATE ABC TRANSPORTER"/>
    <property type="match status" value="1"/>
</dbReference>
<evidence type="ECO:0000313" key="4">
    <source>
        <dbReference type="EMBL" id="WOX56580.1"/>
    </source>
</evidence>
<feature type="transmembrane region" description="Helical" evidence="2">
    <location>
        <begin position="12"/>
        <end position="35"/>
    </location>
</feature>
<dbReference type="AlphaFoldDB" id="A0ABD8ABK7"/>
<keyword evidence="5" id="KW-1185">Reference proteome</keyword>